<name>A0A9Y2IBL6_9PSEU</name>
<evidence type="ECO:0000313" key="2">
    <source>
        <dbReference type="EMBL" id="WIX76742.1"/>
    </source>
</evidence>
<organism evidence="2 3">
    <name type="scientific">Amycolatopsis carbonis</name>
    <dbReference type="NCBI Taxonomy" id="715471"/>
    <lineage>
        <taxon>Bacteria</taxon>
        <taxon>Bacillati</taxon>
        <taxon>Actinomycetota</taxon>
        <taxon>Actinomycetes</taxon>
        <taxon>Pseudonocardiales</taxon>
        <taxon>Pseudonocardiaceae</taxon>
        <taxon>Amycolatopsis</taxon>
    </lineage>
</organism>
<sequence length="492" mass="52589">MLVWARGQLVEVGAALRALADALRGDPTLATEPMHSGRFRPVDLVIELARQLPMVLRQATVPEDSGGRDSRPGYLVERHAEADAVADRILELAAGAARLVPRLDSTTVAGAREISRRRLATHSTALQEAAELLRDAAEAALAVAHPDPVAVSLAAMAVQLRAHHTELEDWETRHPEPANQLLAPAAWPGTEHSAAQDRDEDPNVDEYAAAGTVLSGDVPDTTLATADEQPGGGEDAEPDWAREVIDTAARWLHTAYTSANTKKSDANALGIPRADQRLWRGEPTHRNGQALPEATAFFPWCAAAGLNPLTDMTRDALRTWLTVQDAAGVSANTGKARLGAVAAWYREMRVRGAAAFEVAAALPATERRNLGVLKPDSEHPTVPLTLGQALALRRRDLPIPGRAPALPGDRRDPHQAPRGRARRGQRRRPATSTAPSCGRARPGICSRSSTCHYRAPVASVQCGETPSVGRAAGDEFGGRVRGFIAAARRAAR</sequence>
<evidence type="ECO:0000256" key="1">
    <source>
        <dbReference type="SAM" id="MobiDB-lite"/>
    </source>
</evidence>
<feature type="compositionally biased region" description="Basic residues" evidence="1">
    <location>
        <begin position="417"/>
        <end position="429"/>
    </location>
</feature>
<keyword evidence="3" id="KW-1185">Reference proteome</keyword>
<dbReference type="RefSeq" id="WP_285967490.1">
    <property type="nucleotide sequence ID" value="NZ_CP127294.1"/>
</dbReference>
<dbReference type="AlphaFoldDB" id="A0A9Y2IBL6"/>
<dbReference type="EMBL" id="CP127294">
    <property type="protein sequence ID" value="WIX76742.1"/>
    <property type="molecule type" value="Genomic_DNA"/>
</dbReference>
<dbReference type="KEGG" id="acab:QRX50_35640"/>
<feature type="region of interest" description="Disordered" evidence="1">
    <location>
        <begin position="398"/>
        <end position="442"/>
    </location>
</feature>
<accession>A0A9Y2IBL6</accession>
<proteinExistence type="predicted"/>
<evidence type="ECO:0000313" key="3">
    <source>
        <dbReference type="Proteomes" id="UP001236014"/>
    </source>
</evidence>
<feature type="region of interest" description="Disordered" evidence="1">
    <location>
        <begin position="215"/>
        <end position="239"/>
    </location>
</feature>
<reference evidence="2 3" key="1">
    <citation type="submission" date="2023-06" db="EMBL/GenBank/DDBJ databases">
        <authorList>
            <person name="Oyuntsetseg B."/>
            <person name="Kim S.B."/>
        </authorList>
    </citation>
    <scope>NUCLEOTIDE SEQUENCE [LARGE SCALE GENOMIC DNA]</scope>
    <source>
        <strain evidence="2 3">2-15</strain>
    </source>
</reference>
<gene>
    <name evidence="2" type="ORF">QRX50_35640</name>
</gene>
<protein>
    <submittedName>
        <fullName evidence="2">Uncharacterized protein</fullName>
    </submittedName>
</protein>
<dbReference type="Proteomes" id="UP001236014">
    <property type="component" value="Chromosome"/>
</dbReference>